<reference evidence="1" key="1">
    <citation type="journal article" date="2021" name="Proc. Natl. Acad. Sci. U.S.A.">
        <title>A Catalog of Tens of Thousands of Viruses from Human Metagenomes Reveals Hidden Associations with Chronic Diseases.</title>
        <authorList>
            <person name="Tisza M.J."/>
            <person name="Buck C.B."/>
        </authorList>
    </citation>
    <scope>NUCLEOTIDE SEQUENCE</scope>
    <source>
        <strain evidence="1">Ctg8V11</strain>
    </source>
</reference>
<protein>
    <submittedName>
        <fullName evidence="1">Uncharacterized protein</fullName>
    </submittedName>
</protein>
<sequence>MLHAHHAVALVRNARAKRLLRQWLRIKSPLSVVTQGTHEIVARFPAAVNIFN</sequence>
<dbReference type="EMBL" id="BK032740">
    <property type="protein sequence ID" value="DAF57840.1"/>
    <property type="molecule type" value="Genomic_DNA"/>
</dbReference>
<name>A0A8S5T3Z2_9CAUD</name>
<organism evidence="1">
    <name type="scientific">Siphoviridae sp. ctg8V11</name>
    <dbReference type="NCBI Taxonomy" id="2827910"/>
    <lineage>
        <taxon>Viruses</taxon>
        <taxon>Duplodnaviria</taxon>
        <taxon>Heunggongvirae</taxon>
        <taxon>Uroviricota</taxon>
        <taxon>Caudoviricetes</taxon>
    </lineage>
</organism>
<proteinExistence type="predicted"/>
<evidence type="ECO:0000313" key="1">
    <source>
        <dbReference type="EMBL" id="DAF57840.1"/>
    </source>
</evidence>
<accession>A0A8S5T3Z2</accession>